<dbReference type="InterPro" id="IPR014757">
    <property type="entry name" value="Tscrpt_reg_IclR_C"/>
</dbReference>
<proteinExistence type="predicted"/>
<keyword evidence="3" id="KW-1185">Reference proteome</keyword>
<evidence type="ECO:0000259" key="1">
    <source>
        <dbReference type="PROSITE" id="PS51078"/>
    </source>
</evidence>
<dbReference type="SUPFAM" id="SSF55781">
    <property type="entry name" value="GAF domain-like"/>
    <property type="match status" value="1"/>
</dbReference>
<dbReference type="InterPro" id="IPR029016">
    <property type="entry name" value="GAF-like_dom_sf"/>
</dbReference>
<dbReference type="GO" id="GO:0003700">
    <property type="term" value="F:DNA-binding transcription factor activity"/>
    <property type="evidence" value="ECO:0007669"/>
    <property type="project" value="TreeGrafter"/>
</dbReference>
<dbReference type="EMBL" id="BLAF01000013">
    <property type="protein sequence ID" value="GES19664.1"/>
    <property type="molecule type" value="Genomic_DNA"/>
</dbReference>
<dbReference type="InterPro" id="IPR050707">
    <property type="entry name" value="HTH_MetabolicPath_Reg"/>
</dbReference>
<dbReference type="AlphaFoldDB" id="A0A5M3XEH1"/>
<dbReference type="PROSITE" id="PS51078">
    <property type="entry name" value="ICLR_ED"/>
    <property type="match status" value="1"/>
</dbReference>
<evidence type="ECO:0000313" key="3">
    <source>
        <dbReference type="Proteomes" id="UP000377595"/>
    </source>
</evidence>
<gene>
    <name evidence="2" type="ORF">Aple_025600</name>
</gene>
<protein>
    <recommendedName>
        <fullName evidence="1">IclR-ED domain-containing protein</fullName>
    </recommendedName>
</protein>
<comment type="caution">
    <text evidence="2">The sequence shown here is derived from an EMBL/GenBank/DDBJ whole genome shotgun (WGS) entry which is preliminary data.</text>
</comment>
<dbReference type="Proteomes" id="UP000377595">
    <property type="component" value="Unassembled WGS sequence"/>
</dbReference>
<sequence>MLVYRDFARQDEERIYRPGLVLELAAHSPSRTAALRKVALPYLERLSATFDESVNVSIRAGETTRFIASVECQRALRVTSREGMVFPLHRTTTGMLYLASLPDQELRQYLDRHPDGRGAQRRSVLQSVGQARRDGFALNLHRSEKGLVAIGVPVPWDGSELFAGLSVSLPSTRYDERRVDRYVSVLRSASTKLAQHLAAWGLLTNERTVRQ</sequence>
<dbReference type="Pfam" id="PF01614">
    <property type="entry name" value="IclR_C"/>
    <property type="match status" value="1"/>
</dbReference>
<dbReference type="Gene3D" id="3.30.450.40">
    <property type="match status" value="1"/>
</dbReference>
<dbReference type="PANTHER" id="PTHR30136">
    <property type="entry name" value="HELIX-TURN-HELIX TRANSCRIPTIONAL REGULATOR, ICLR FAMILY"/>
    <property type="match status" value="1"/>
</dbReference>
<organism evidence="2 3">
    <name type="scientific">Acrocarpospora pleiomorpha</name>
    <dbReference type="NCBI Taxonomy" id="90975"/>
    <lineage>
        <taxon>Bacteria</taxon>
        <taxon>Bacillati</taxon>
        <taxon>Actinomycetota</taxon>
        <taxon>Actinomycetes</taxon>
        <taxon>Streptosporangiales</taxon>
        <taxon>Streptosporangiaceae</taxon>
        <taxon>Acrocarpospora</taxon>
    </lineage>
</organism>
<dbReference type="PANTHER" id="PTHR30136:SF24">
    <property type="entry name" value="HTH-TYPE TRANSCRIPTIONAL REPRESSOR ALLR"/>
    <property type="match status" value="1"/>
</dbReference>
<dbReference type="GO" id="GO:0003677">
    <property type="term" value="F:DNA binding"/>
    <property type="evidence" value="ECO:0007669"/>
    <property type="project" value="TreeGrafter"/>
</dbReference>
<reference evidence="2 3" key="1">
    <citation type="submission" date="2019-10" db="EMBL/GenBank/DDBJ databases">
        <title>Whole genome shotgun sequence of Acrocarpospora pleiomorpha NBRC 16267.</title>
        <authorList>
            <person name="Ichikawa N."/>
            <person name="Kimura A."/>
            <person name="Kitahashi Y."/>
            <person name="Komaki H."/>
            <person name="Oguchi A."/>
        </authorList>
    </citation>
    <scope>NUCLEOTIDE SEQUENCE [LARGE SCALE GENOMIC DNA]</scope>
    <source>
        <strain evidence="2 3">NBRC 16267</strain>
    </source>
</reference>
<accession>A0A5M3XEH1</accession>
<dbReference type="GO" id="GO:0045892">
    <property type="term" value="P:negative regulation of DNA-templated transcription"/>
    <property type="evidence" value="ECO:0007669"/>
    <property type="project" value="TreeGrafter"/>
</dbReference>
<feature type="domain" description="IclR-ED" evidence="1">
    <location>
        <begin position="20"/>
        <end position="199"/>
    </location>
</feature>
<evidence type="ECO:0000313" key="2">
    <source>
        <dbReference type="EMBL" id="GES19664.1"/>
    </source>
</evidence>
<name>A0A5M3XEH1_9ACTN</name>